<feature type="transmembrane region" description="Helical" evidence="5">
    <location>
        <begin position="32"/>
        <end position="50"/>
    </location>
</feature>
<evidence type="ECO:0000256" key="2">
    <source>
        <dbReference type="ARBA" id="ARBA00023125"/>
    </source>
</evidence>
<dbReference type="OrthoDB" id="345413at2"/>
<dbReference type="SMART" id="SM00342">
    <property type="entry name" value="HTH_ARAC"/>
    <property type="match status" value="1"/>
</dbReference>
<dbReference type="Proteomes" id="UP000092544">
    <property type="component" value="Unassembled WGS sequence"/>
</dbReference>
<evidence type="ECO:0000313" key="7">
    <source>
        <dbReference type="EMBL" id="SBS34162.1"/>
    </source>
</evidence>
<feature type="domain" description="HTH araC/xylS-type" evidence="6">
    <location>
        <begin position="240"/>
        <end position="345"/>
    </location>
</feature>
<feature type="transmembrane region" description="Helical" evidence="5">
    <location>
        <begin position="88"/>
        <end position="106"/>
    </location>
</feature>
<evidence type="ECO:0000259" key="6">
    <source>
        <dbReference type="PROSITE" id="PS01124"/>
    </source>
</evidence>
<evidence type="ECO:0000256" key="5">
    <source>
        <dbReference type="SAM" id="Phobius"/>
    </source>
</evidence>
<keyword evidence="8" id="KW-1185">Reference proteome</keyword>
<evidence type="ECO:0000256" key="1">
    <source>
        <dbReference type="ARBA" id="ARBA00023015"/>
    </source>
</evidence>
<accession>A0A1A8TK02</accession>
<keyword evidence="2" id="KW-0238">DNA-binding</keyword>
<dbReference type="Gene3D" id="1.10.10.60">
    <property type="entry name" value="Homeodomain-like"/>
    <property type="match status" value="1"/>
</dbReference>
<feature type="transmembrane region" description="Helical" evidence="5">
    <location>
        <begin position="181"/>
        <end position="200"/>
    </location>
</feature>
<feature type="region of interest" description="Disordered" evidence="4">
    <location>
        <begin position="213"/>
        <end position="236"/>
    </location>
</feature>
<feature type="compositionally biased region" description="Basic and acidic residues" evidence="4">
    <location>
        <begin position="217"/>
        <end position="236"/>
    </location>
</feature>
<reference evidence="7 8" key="1">
    <citation type="submission" date="2016-06" db="EMBL/GenBank/DDBJ databases">
        <authorList>
            <person name="Kjaerup R.B."/>
            <person name="Dalgaard T.S."/>
            <person name="Juul-Madsen H.R."/>
        </authorList>
    </citation>
    <scope>NUCLEOTIDE SEQUENCE [LARGE SCALE GENOMIC DNA]</scope>
    <source>
        <strain evidence="7 8">CECT 8886</strain>
    </source>
</reference>
<protein>
    <submittedName>
        <fullName evidence="7">HTH-type transcriptional activator Btr</fullName>
    </submittedName>
</protein>
<dbReference type="SUPFAM" id="SSF46689">
    <property type="entry name" value="Homeodomain-like"/>
    <property type="match status" value="1"/>
</dbReference>
<proteinExistence type="predicted"/>
<dbReference type="STRING" id="1792290.MSP8886_02983"/>
<sequence>MIAIPLPFVVALLLGILAIMLFIRREENTPSAFVFIALCTLTTTVVGLRWTFDYPLFRFFQPILASCIPVTAWYCFANAHQRHRFRFWHLLPPIFVFLGSLTYPFWQPPLDPLLTLLYVSYGVALIRASYRVTNIPEQVRLSDIEQALKAERVAGAMLLMSACIDGALAIDFSLFAGVHAIHILAIGHAILLPMLAIAVIRISLSIAPSMTETANQNKEETTVEEQQKNKTHQQTDDEAKTIIDQIDTLLTKTEVFLDPDLSLDRLARKARIPARQISSAINQMYGRNVSQVVNEYRIERAKQLLITTDKPITQIYLDSGFQTKSNFNREFARVTAQTPSAFRRSNRQ</sequence>
<evidence type="ECO:0000256" key="4">
    <source>
        <dbReference type="SAM" id="MobiDB-lite"/>
    </source>
</evidence>
<dbReference type="EMBL" id="FLOB01000007">
    <property type="protein sequence ID" value="SBS34162.1"/>
    <property type="molecule type" value="Genomic_DNA"/>
</dbReference>
<dbReference type="InterPro" id="IPR009057">
    <property type="entry name" value="Homeodomain-like_sf"/>
</dbReference>
<evidence type="ECO:0000256" key="3">
    <source>
        <dbReference type="ARBA" id="ARBA00023163"/>
    </source>
</evidence>
<keyword evidence="5" id="KW-1133">Transmembrane helix</keyword>
<dbReference type="GO" id="GO:0003700">
    <property type="term" value="F:DNA-binding transcription factor activity"/>
    <property type="evidence" value="ECO:0007669"/>
    <property type="project" value="InterPro"/>
</dbReference>
<dbReference type="AlphaFoldDB" id="A0A1A8TK02"/>
<keyword evidence="5" id="KW-0472">Membrane</keyword>
<organism evidence="7 8">
    <name type="scientific">Marinomonas spartinae</name>
    <dbReference type="NCBI Taxonomy" id="1792290"/>
    <lineage>
        <taxon>Bacteria</taxon>
        <taxon>Pseudomonadati</taxon>
        <taxon>Pseudomonadota</taxon>
        <taxon>Gammaproteobacteria</taxon>
        <taxon>Oceanospirillales</taxon>
        <taxon>Oceanospirillaceae</taxon>
        <taxon>Marinomonas</taxon>
    </lineage>
</organism>
<gene>
    <name evidence="7" type="primary">btr_2</name>
    <name evidence="7" type="ORF">MSP8886_02983</name>
</gene>
<keyword evidence="3" id="KW-0804">Transcription</keyword>
<dbReference type="PANTHER" id="PTHR43280">
    <property type="entry name" value="ARAC-FAMILY TRANSCRIPTIONAL REGULATOR"/>
    <property type="match status" value="1"/>
</dbReference>
<dbReference type="PANTHER" id="PTHR43280:SF29">
    <property type="entry name" value="ARAC-FAMILY TRANSCRIPTIONAL REGULATOR"/>
    <property type="match status" value="1"/>
</dbReference>
<dbReference type="PROSITE" id="PS01124">
    <property type="entry name" value="HTH_ARAC_FAMILY_2"/>
    <property type="match status" value="1"/>
</dbReference>
<dbReference type="InterPro" id="IPR018060">
    <property type="entry name" value="HTH_AraC"/>
</dbReference>
<feature type="transmembrane region" description="Helical" evidence="5">
    <location>
        <begin position="56"/>
        <end position="76"/>
    </location>
</feature>
<name>A0A1A8TK02_9GAMM</name>
<feature type="transmembrane region" description="Helical" evidence="5">
    <location>
        <begin position="6"/>
        <end position="23"/>
    </location>
</feature>
<evidence type="ECO:0000313" key="8">
    <source>
        <dbReference type="Proteomes" id="UP000092544"/>
    </source>
</evidence>
<dbReference type="GO" id="GO:0043565">
    <property type="term" value="F:sequence-specific DNA binding"/>
    <property type="evidence" value="ECO:0007669"/>
    <property type="project" value="InterPro"/>
</dbReference>
<keyword evidence="1" id="KW-0805">Transcription regulation</keyword>
<dbReference type="RefSeq" id="WP_067017792.1">
    <property type="nucleotide sequence ID" value="NZ_FLOB01000007.1"/>
</dbReference>
<keyword evidence="5" id="KW-0812">Transmembrane</keyword>
<dbReference type="Pfam" id="PF12833">
    <property type="entry name" value="HTH_18"/>
    <property type="match status" value="1"/>
</dbReference>